<protein>
    <recommendedName>
        <fullName evidence="4">Transmembrane protein</fullName>
    </recommendedName>
</protein>
<feature type="transmembrane region" description="Helical" evidence="1">
    <location>
        <begin position="53"/>
        <end position="74"/>
    </location>
</feature>
<name>A0AAV3PAQ7_LITER</name>
<evidence type="ECO:0000313" key="3">
    <source>
        <dbReference type="Proteomes" id="UP001454036"/>
    </source>
</evidence>
<keyword evidence="3" id="KW-1185">Reference proteome</keyword>
<proteinExistence type="predicted"/>
<feature type="transmembrane region" description="Helical" evidence="1">
    <location>
        <begin position="94"/>
        <end position="116"/>
    </location>
</feature>
<dbReference type="EMBL" id="BAABME010001072">
    <property type="protein sequence ID" value="GAA0147380.1"/>
    <property type="molecule type" value="Genomic_DNA"/>
</dbReference>
<accession>A0AAV3PAQ7</accession>
<feature type="transmembrane region" description="Helical" evidence="1">
    <location>
        <begin position="12"/>
        <end position="32"/>
    </location>
</feature>
<keyword evidence="1" id="KW-0812">Transmembrane</keyword>
<dbReference type="Proteomes" id="UP001454036">
    <property type="component" value="Unassembled WGS sequence"/>
</dbReference>
<reference evidence="2 3" key="1">
    <citation type="submission" date="2024-01" db="EMBL/GenBank/DDBJ databases">
        <title>The complete chloroplast genome sequence of Lithospermum erythrorhizon: insights into the phylogenetic relationship among Boraginaceae species and the maternal lineages of purple gromwells.</title>
        <authorList>
            <person name="Okada T."/>
            <person name="Watanabe K."/>
        </authorList>
    </citation>
    <scope>NUCLEOTIDE SEQUENCE [LARGE SCALE GENOMIC DNA]</scope>
</reference>
<evidence type="ECO:0000256" key="1">
    <source>
        <dbReference type="SAM" id="Phobius"/>
    </source>
</evidence>
<comment type="caution">
    <text evidence="2">The sequence shown here is derived from an EMBL/GenBank/DDBJ whole genome shotgun (WGS) entry which is preliminary data.</text>
</comment>
<dbReference type="AlphaFoldDB" id="A0AAV3PAQ7"/>
<organism evidence="2 3">
    <name type="scientific">Lithospermum erythrorhizon</name>
    <name type="common">Purple gromwell</name>
    <name type="synonym">Lithospermum officinale var. erythrorhizon</name>
    <dbReference type="NCBI Taxonomy" id="34254"/>
    <lineage>
        <taxon>Eukaryota</taxon>
        <taxon>Viridiplantae</taxon>
        <taxon>Streptophyta</taxon>
        <taxon>Embryophyta</taxon>
        <taxon>Tracheophyta</taxon>
        <taxon>Spermatophyta</taxon>
        <taxon>Magnoliopsida</taxon>
        <taxon>eudicotyledons</taxon>
        <taxon>Gunneridae</taxon>
        <taxon>Pentapetalae</taxon>
        <taxon>asterids</taxon>
        <taxon>lamiids</taxon>
        <taxon>Boraginales</taxon>
        <taxon>Boraginaceae</taxon>
        <taxon>Boraginoideae</taxon>
        <taxon>Lithospermeae</taxon>
        <taxon>Lithospermum</taxon>
    </lineage>
</organism>
<evidence type="ECO:0008006" key="4">
    <source>
        <dbReference type="Google" id="ProtNLM"/>
    </source>
</evidence>
<sequence>MSLQTGSYYSLFEISGGVANLVTFCVVIVFLLRLCPSLPGFVRLGGGLVESGLGFLGGDGARVLVWRLIFYSYWVESFLLHHFQTLFEADSSSLLWWGVVFGWVVADFVLFPLVCVSGCGCWADLFLIIWGSGSIGSHIYCCIEEVGAAFFLCIFRVGGVGAGFHLTTPDGSCCGVSKVNVRDGSEGLRAARGKGKKTRGRKGF</sequence>
<keyword evidence="1" id="KW-0472">Membrane</keyword>
<gene>
    <name evidence="2" type="ORF">LIER_07095</name>
</gene>
<keyword evidence="1" id="KW-1133">Transmembrane helix</keyword>
<evidence type="ECO:0000313" key="2">
    <source>
        <dbReference type="EMBL" id="GAA0147380.1"/>
    </source>
</evidence>